<organism evidence="3 4">
    <name type="scientific">Shewanella jiangmenensis</name>
    <dbReference type="NCBI Taxonomy" id="2837387"/>
    <lineage>
        <taxon>Bacteria</taxon>
        <taxon>Pseudomonadati</taxon>
        <taxon>Pseudomonadota</taxon>
        <taxon>Gammaproteobacteria</taxon>
        <taxon>Alteromonadales</taxon>
        <taxon>Shewanellaceae</taxon>
        <taxon>Shewanella</taxon>
    </lineage>
</organism>
<feature type="signal peptide" evidence="2">
    <location>
        <begin position="1"/>
        <end position="31"/>
    </location>
</feature>
<reference evidence="3 4" key="1">
    <citation type="submission" date="2021-05" db="EMBL/GenBank/DDBJ databases">
        <title>Shewanella sp. JM162201.</title>
        <authorList>
            <person name="Xu S."/>
            <person name="Li A."/>
        </authorList>
    </citation>
    <scope>NUCLEOTIDE SEQUENCE [LARGE SCALE GENOMIC DNA]</scope>
    <source>
        <strain evidence="3 4">JM162201</strain>
    </source>
</reference>
<feature type="chain" id="PRO_5045246228" evidence="2">
    <location>
        <begin position="32"/>
        <end position="277"/>
    </location>
</feature>
<evidence type="ECO:0000256" key="1">
    <source>
        <dbReference type="SAM" id="Phobius"/>
    </source>
</evidence>
<gene>
    <name evidence="3" type="ORF">KJI95_12770</name>
</gene>
<dbReference type="Proteomes" id="UP001195903">
    <property type="component" value="Unassembled WGS sequence"/>
</dbReference>
<dbReference type="NCBIfam" id="NF038116">
    <property type="entry name" value="Sden1266_dom"/>
    <property type="match status" value="1"/>
</dbReference>
<keyword evidence="1" id="KW-0812">Transmembrane</keyword>
<name>A0ABS5V4K5_9GAMM</name>
<feature type="transmembrane region" description="Helical" evidence="1">
    <location>
        <begin position="251"/>
        <end position="269"/>
    </location>
</feature>
<sequence length="277" mass="30670">MSVFPSSAALFVKKLSVLALVGACFGLYANASDLNSAGTEPAPMAASVGTKLTEKPRDERYVDETTAEALKARVQTIQALPAEPKLRSQVIAETERSAKLQRSRQQSYGVYHDFSFYGAFSRLFEDRDYDGFHRSFSVTFDADLYSNIPNEAVPVYAELYLSRNGGEWVRYFSTETFYISGANELDDYEVVTTLAQGYVTGHYDVLIDLYEVGYSDIVATISSDDTNGLYALPLESANYDREEEVVVEVEAGGSVGAGLLAILIFALLARRRERDRD</sequence>
<evidence type="ECO:0000313" key="4">
    <source>
        <dbReference type="Proteomes" id="UP001195903"/>
    </source>
</evidence>
<dbReference type="RefSeq" id="WP_214507585.1">
    <property type="nucleotide sequence ID" value="NZ_JAHEPS010000004.1"/>
</dbReference>
<evidence type="ECO:0000256" key="2">
    <source>
        <dbReference type="SAM" id="SignalP"/>
    </source>
</evidence>
<keyword evidence="1" id="KW-0472">Membrane</keyword>
<evidence type="ECO:0000313" key="3">
    <source>
        <dbReference type="EMBL" id="MBT1445394.1"/>
    </source>
</evidence>
<keyword evidence="2" id="KW-0732">Signal</keyword>
<accession>A0ABS5V4K5</accession>
<dbReference type="EMBL" id="JAHEPS010000004">
    <property type="protein sequence ID" value="MBT1445394.1"/>
    <property type="molecule type" value="Genomic_DNA"/>
</dbReference>
<keyword evidence="1" id="KW-1133">Transmembrane helix</keyword>
<comment type="caution">
    <text evidence="3">The sequence shown here is derived from an EMBL/GenBank/DDBJ whole genome shotgun (WGS) entry which is preliminary data.</text>
</comment>
<protein>
    <submittedName>
        <fullName evidence="3">Choice-of-anchor H family protein</fullName>
    </submittedName>
</protein>
<proteinExistence type="predicted"/>
<keyword evidence="4" id="KW-1185">Reference proteome</keyword>